<feature type="domain" description="Transposase Tc1-like" evidence="1">
    <location>
        <begin position="19"/>
        <end position="89"/>
    </location>
</feature>
<accession>A0A8K0GAA6</accession>
<dbReference type="EMBL" id="VTPC01014777">
    <property type="protein sequence ID" value="KAF2892064.1"/>
    <property type="molecule type" value="Genomic_DNA"/>
</dbReference>
<dbReference type="GO" id="GO:0015074">
    <property type="term" value="P:DNA integration"/>
    <property type="evidence" value="ECO:0007669"/>
    <property type="project" value="InterPro"/>
</dbReference>
<evidence type="ECO:0000313" key="2">
    <source>
        <dbReference type="EMBL" id="KAF2892064.1"/>
    </source>
</evidence>
<comment type="caution">
    <text evidence="2">The sequence shown here is derived from an EMBL/GenBank/DDBJ whole genome shotgun (WGS) entry which is preliminary data.</text>
</comment>
<dbReference type="InterPro" id="IPR002492">
    <property type="entry name" value="Transposase_Tc1-like"/>
</dbReference>
<keyword evidence="3" id="KW-1185">Reference proteome</keyword>
<dbReference type="Pfam" id="PF01498">
    <property type="entry name" value="HTH_Tnp_Tc3_2"/>
    <property type="match status" value="1"/>
</dbReference>
<gene>
    <name evidence="2" type="ORF">ILUMI_14109</name>
</gene>
<evidence type="ECO:0000313" key="3">
    <source>
        <dbReference type="Proteomes" id="UP000801492"/>
    </source>
</evidence>
<reference evidence="2" key="1">
    <citation type="submission" date="2019-08" db="EMBL/GenBank/DDBJ databases">
        <title>The genome of the North American firefly Photinus pyralis.</title>
        <authorList>
            <consortium name="Photinus pyralis genome working group"/>
            <person name="Fallon T.R."/>
            <person name="Sander Lower S.E."/>
            <person name="Weng J.-K."/>
        </authorList>
    </citation>
    <scope>NUCLEOTIDE SEQUENCE</scope>
    <source>
        <strain evidence="2">TRF0915ILg1</strain>
        <tissue evidence="2">Whole body</tissue>
    </source>
</reference>
<dbReference type="GO" id="GO:0006313">
    <property type="term" value="P:DNA transposition"/>
    <property type="evidence" value="ECO:0007669"/>
    <property type="project" value="InterPro"/>
</dbReference>
<organism evidence="2 3">
    <name type="scientific">Ignelater luminosus</name>
    <name type="common">Cucubano</name>
    <name type="synonym">Pyrophorus luminosus</name>
    <dbReference type="NCBI Taxonomy" id="2038154"/>
    <lineage>
        <taxon>Eukaryota</taxon>
        <taxon>Metazoa</taxon>
        <taxon>Ecdysozoa</taxon>
        <taxon>Arthropoda</taxon>
        <taxon>Hexapoda</taxon>
        <taxon>Insecta</taxon>
        <taxon>Pterygota</taxon>
        <taxon>Neoptera</taxon>
        <taxon>Endopterygota</taxon>
        <taxon>Coleoptera</taxon>
        <taxon>Polyphaga</taxon>
        <taxon>Elateriformia</taxon>
        <taxon>Elateroidea</taxon>
        <taxon>Elateridae</taxon>
        <taxon>Agrypninae</taxon>
        <taxon>Pyrophorini</taxon>
        <taxon>Ignelater</taxon>
    </lineage>
</organism>
<dbReference type="OrthoDB" id="25402at2759"/>
<evidence type="ECO:0000259" key="1">
    <source>
        <dbReference type="Pfam" id="PF01498"/>
    </source>
</evidence>
<dbReference type="Proteomes" id="UP000801492">
    <property type="component" value="Unassembled WGS sequence"/>
</dbReference>
<dbReference type="InterPro" id="IPR036397">
    <property type="entry name" value="RNaseH_sf"/>
</dbReference>
<sequence>MKDKGRSAPNKIFNASDERYIVRKIKANPKLSAPKLDTEVQYELAKSCSAKTVRRLLCAHNFNGRVARKKPFLSKRHQQSRLAYVKEHVCKKSDFWNTVVPFSDESKFSSFGSDGMSYVGRQPNTELNK</sequence>
<proteinExistence type="predicted"/>
<dbReference type="AlphaFoldDB" id="A0A8K0GAA6"/>
<dbReference type="GO" id="GO:0003677">
    <property type="term" value="F:DNA binding"/>
    <property type="evidence" value="ECO:0007669"/>
    <property type="project" value="InterPro"/>
</dbReference>
<dbReference type="Gene3D" id="3.30.420.10">
    <property type="entry name" value="Ribonuclease H-like superfamily/Ribonuclease H"/>
    <property type="match status" value="1"/>
</dbReference>
<name>A0A8K0GAA6_IGNLU</name>
<protein>
    <recommendedName>
        <fullName evidence="1">Transposase Tc1-like domain-containing protein</fullName>
    </recommendedName>
</protein>